<dbReference type="InterPro" id="IPR050583">
    <property type="entry name" value="Mycobacterial_A85_antigen"/>
</dbReference>
<accession>A0A1V8T5D5</accession>
<dbReference type="PANTHER" id="PTHR48098:SF3">
    <property type="entry name" value="IRON(III) ENTEROBACTIN ESTERASE"/>
    <property type="match status" value="1"/>
</dbReference>
<organism evidence="2 3">
    <name type="scientific">Cryoendolithus antarcticus</name>
    <dbReference type="NCBI Taxonomy" id="1507870"/>
    <lineage>
        <taxon>Eukaryota</taxon>
        <taxon>Fungi</taxon>
        <taxon>Dikarya</taxon>
        <taxon>Ascomycota</taxon>
        <taxon>Pezizomycotina</taxon>
        <taxon>Dothideomycetes</taxon>
        <taxon>Dothideomycetidae</taxon>
        <taxon>Cladosporiales</taxon>
        <taxon>Cladosporiaceae</taxon>
        <taxon>Cryoendolithus</taxon>
    </lineage>
</organism>
<dbReference type="SUPFAM" id="SSF53474">
    <property type="entry name" value="alpha/beta-Hydrolases"/>
    <property type="match status" value="1"/>
</dbReference>
<protein>
    <submittedName>
        <fullName evidence="2">Uncharacterized protein</fullName>
    </submittedName>
</protein>
<proteinExistence type="predicted"/>
<evidence type="ECO:0000256" key="1">
    <source>
        <dbReference type="SAM" id="MobiDB-lite"/>
    </source>
</evidence>
<dbReference type="STRING" id="1507870.A0A1V8T5D5"/>
<dbReference type="Gene3D" id="3.40.50.1820">
    <property type="entry name" value="alpha/beta hydrolase"/>
    <property type="match status" value="1"/>
</dbReference>
<evidence type="ECO:0000313" key="2">
    <source>
        <dbReference type="EMBL" id="OQO06519.1"/>
    </source>
</evidence>
<dbReference type="PANTHER" id="PTHR48098">
    <property type="entry name" value="ENTEROCHELIN ESTERASE-RELATED"/>
    <property type="match status" value="1"/>
</dbReference>
<comment type="caution">
    <text evidence="2">The sequence shown here is derived from an EMBL/GenBank/DDBJ whole genome shotgun (WGS) entry which is preliminary data.</text>
</comment>
<dbReference type="Proteomes" id="UP000192596">
    <property type="component" value="Unassembled WGS sequence"/>
</dbReference>
<feature type="region of interest" description="Disordered" evidence="1">
    <location>
        <begin position="1"/>
        <end position="46"/>
    </location>
</feature>
<reference evidence="3" key="1">
    <citation type="submission" date="2017-03" db="EMBL/GenBank/DDBJ databases">
        <title>Genomes of endolithic fungi from Antarctica.</title>
        <authorList>
            <person name="Coleine C."/>
            <person name="Masonjones S."/>
            <person name="Stajich J.E."/>
        </authorList>
    </citation>
    <scope>NUCLEOTIDE SEQUENCE [LARGE SCALE GENOMIC DNA]</scope>
    <source>
        <strain evidence="3">CCFEE 5527</strain>
    </source>
</reference>
<dbReference type="EMBL" id="NAJO01000016">
    <property type="protein sequence ID" value="OQO06519.1"/>
    <property type="molecule type" value="Genomic_DNA"/>
</dbReference>
<dbReference type="Pfam" id="PF00756">
    <property type="entry name" value="Esterase"/>
    <property type="match status" value="1"/>
</dbReference>
<name>A0A1V8T5D5_9PEZI</name>
<sequence length="748" mass="81623">MSGLLNKAKDALGKSGSSTGGAPGQQSGSEKFASGQAHKGIDGLTDKVGLGDKYDDKINKVADGQINNQIPGGAGKPSGQALSIAPRAPGLNFRISVAEGLLNSSTDGRISLLFAPAGVDPLDDTDVTSSPDLFFGKNVYNYHNGDTAVLTGNSGENVRIGVYGYPNVSLNDVAPGDYTVQAYLNIYEKAVRSDGSVVSVRFPCGDGQPNVAGFGSLLTPLTNVTISGGRQTVSLQFNDSVPYEVFNGTEIGACRQGNYEDSKNLKHVKIRSAALSKFWNRDMYVGANILLPAGYQANDTSTRYPVVYSQNHWAGGDGAFRYSTSASFAATWDSGIINGTNTTAARPTPKFIVISFRHEAPYYDDSYAVNTANFGPYGDALNDELIPHLDAMFNTIAKPYARIQEGGSTGGWESIASVIYRPDLFGSCFTYYRDSLDLRRHQDIYLYDTPNAYYRDGVAVPSIRTVTNGTEIVEATTEMENHWELTFGTSSRSALQWDAWQAVFGAQGLNGYPLEAWNKVTGEIYPEAVEYWKPFDLSHYVTGNWDNSKNLGAVLKNRIFIYVGLADTYYLNEGVEKFQENVESFGGAGWANFTYIAGAPHGGNYNRLEIWTYLELLDKWFKDHAPGGATPLGNNVTSVASRGNYWEETIARAGHQAALDRQAPPHLDVYKKVIKASVGRWDPGVTLTAQWKVDGRLQGKSFAVKQGRTVPYEVKGHWSWWKQSFQLLVTGTKNGYVDETRASQTVKV</sequence>
<dbReference type="InParanoid" id="A0A1V8T5D5"/>
<dbReference type="AlphaFoldDB" id="A0A1V8T5D5"/>
<gene>
    <name evidence="2" type="ORF">B0A48_08302</name>
</gene>
<keyword evidence="3" id="KW-1185">Reference proteome</keyword>
<dbReference type="InterPro" id="IPR000801">
    <property type="entry name" value="Esterase-like"/>
</dbReference>
<evidence type="ECO:0000313" key="3">
    <source>
        <dbReference type="Proteomes" id="UP000192596"/>
    </source>
</evidence>
<dbReference type="OrthoDB" id="184793at2759"/>
<dbReference type="InterPro" id="IPR029058">
    <property type="entry name" value="AB_hydrolase_fold"/>
</dbReference>